<comment type="caution">
    <text evidence="1">The sequence shown here is derived from an EMBL/GenBank/DDBJ whole genome shotgun (WGS) entry which is preliminary data.</text>
</comment>
<accession>A0A2N5V6C0</accession>
<protein>
    <submittedName>
        <fullName evidence="1">Uncharacterized protein</fullName>
    </submittedName>
</protein>
<keyword evidence="2" id="KW-1185">Reference proteome</keyword>
<evidence type="ECO:0000313" key="2">
    <source>
        <dbReference type="Proteomes" id="UP000235388"/>
    </source>
</evidence>
<sequence length="262" mass="29135">MRLNKTSKLELAVAPFAYDHINTSGLFTCPDDDPTLASVQMNEHDCYVASEKLTRGGVTQANCRTCSLELLVNGVPTPFYQAYPSTMLHDYINESINKFCKPLSKRTLGNYKQIAPDEYALSDRTVCEGPRVCQGSLPSLMVIEPGGWLTAHVYRQSARAAASFKAAEPAWPPKPGGASLSLIIRFDYLSTGWALTTRLSLEADEAYPLDRRTELSLLKPPPIHVAAQKSRSYLRVSKPSSSYHVLFFIQVPKKTHSRTTFF</sequence>
<dbReference type="EMBL" id="PGCJ01000127">
    <property type="protein sequence ID" value="PLW45543.1"/>
    <property type="molecule type" value="Genomic_DNA"/>
</dbReference>
<reference evidence="1 2" key="1">
    <citation type="submission" date="2017-11" db="EMBL/GenBank/DDBJ databases">
        <title>De novo assembly and phasing of dikaryotic genomes from two isolates of Puccinia coronata f. sp. avenae, the causal agent of oat crown rust.</title>
        <authorList>
            <person name="Miller M.E."/>
            <person name="Zhang Y."/>
            <person name="Omidvar V."/>
            <person name="Sperschneider J."/>
            <person name="Schwessinger B."/>
            <person name="Raley C."/>
            <person name="Palmer J.M."/>
            <person name="Garnica D."/>
            <person name="Upadhyaya N."/>
            <person name="Rathjen J."/>
            <person name="Taylor J.M."/>
            <person name="Park R.F."/>
            <person name="Dodds P.N."/>
            <person name="Hirsch C.D."/>
            <person name="Kianian S.F."/>
            <person name="Figueroa M."/>
        </authorList>
    </citation>
    <scope>NUCLEOTIDE SEQUENCE [LARGE SCALE GENOMIC DNA]</scope>
    <source>
        <strain evidence="1">12NC29</strain>
    </source>
</reference>
<evidence type="ECO:0000313" key="1">
    <source>
        <dbReference type="EMBL" id="PLW45543.1"/>
    </source>
</evidence>
<name>A0A2N5V6C0_9BASI</name>
<proteinExistence type="predicted"/>
<dbReference type="AlphaFoldDB" id="A0A2N5V6C0"/>
<dbReference type="Proteomes" id="UP000235388">
    <property type="component" value="Unassembled WGS sequence"/>
</dbReference>
<organism evidence="1 2">
    <name type="scientific">Puccinia coronata f. sp. avenae</name>
    <dbReference type="NCBI Taxonomy" id="200324"/>
    <lineage>
        <taxon>Eukaryota</taxon>
        <taxon>Fungi</taxon>
        <taxon>Dikarya</taxon>
        <taxon>Basidiomycota</taxon>
        <taxon>Pucciniomycotina</taxon>
        <taxon>Pucciniomycetes</taxon>
        <taxon>Pucciniales</taxon>
        <taxon>Pucciniaceae</taxon>
        <taxon>Puccinia</taxon>
    </lineage>
</organism>
<gene>
    <name evidence="1" type="ORF">PCANC_10154</name>
</gene>